<protein>
    <submittedName>
        <fullName evidence="2">Uncharacterized protein</fullName>
    </submittedName>
</protein>
<reference evidence="2" key="1">
    <citation type="submission" date="2014-11" db="EMBL/GenBank/DDBJ databases">
        <authorList>
            <person name="Amaro Gonzalez C."/>
        </authorList>
    </citation>
    <scope>NUCLEOTIDE SEQUENCE</scope>
</reference>
<organism evidence="2">
    <name type="scientific">Anguilla anguilla</name>
    <name type="common">European freshwater eel</name>
    <name type="synonym">Muraena anguilla</name>
    <dbReference type="NCBI Taxonomy" id="7936"/>
    <lineage>
        <taxon>Eukaryota</taxon>
        <taxon>Metazoa</taxon>
        <taxon>Chordata</taxon>
        <taxon>Craniata</taxon>
        <taxon>Vertebrata</taxon>
        <taxon>Euteleostomi</taxon>
        <taxon>Actinopterygii</taxon>
        <taxon>Neopterygii</taxon>
        <taxon>Teleostei</taxon>
        <taxon>Anguilliformes</taxon>
        <taxon>Anguillidae</taxon>
        <taxon>Anguilla</taxon>
    </lineage>
</organism>
<sequence>MYRNYRQYYNNSILPTVLLYFMNVLLICGNQFLLKRKEVVFPFESG</sequence>
<proteinExistence type="predicted"/>
<feature type="transmembrane region" description="Helical" evidence="1">
    <location>
        <begin position="12"/>
        <end position="34"/>
    </location>
</feature>
<keyword evidence="1" id="KW-0472">Membrane</keyword>
<name>A0A0E9RH16_ANGAN</name>
<keyword evidence="1" id="KW-0812">Transmembrane</keyword>
<dbReference type="EMBL" id="GBXM01080475">
    <property type="protein sequence ID" value="JAH28102.1"/>
    <property type="molecule type" value="Transcribed_RNA"/>
</dbReference>
<reference evidence="2" key="2">
    <citation type="journal article" date="2015" name="Fish Shellfish Immunol.">
        <title>Early steps in the European eel (Anguilla anguilla)-Vibrio vulnificus interaction in the gills: Role of the RtxA13 toxin.</title>
        <authorList>
            <person name="Callol A."/>
            <person name="Pajuelo D."/>
            <person name="Ebbesson L."/>
            <person name="Teles M."/>
            <person name="MacKenzie S."/>
            <person name="Amaro C."/>
        </authorList>
    </citation>
    <scope>NUCLEOTIDE SEQUENCE</scope>
</reference>
<accession>A0A0E9RH16</accession>
<keyword evidence="1" id="KW-1133">Transmembrane helix</keyword>
<evidence type="ECO:0000313" key="2">
    <source>
        <dbReference type="EMBL" id="JAH28102.1"/>
    </source>
</evidence>
<evidence type="ECO:0000256" key="1">
    <source>
        <dbReference type="SAM" id="Phobius"/>
    </source>
</evidence>
<dbReference type="AlphaFoldDB" id="A0A0E9RH16"/>